<dbReference type="EMBL" id="MN740813">
    <property type="protein sequence ID" value="QHU13094.1"/>
    <property type="molecule type" value="Genomic_DNA"/>
</dbReference>
<dbReference type="AlphaFoldDB" id="A0A6C0KAA4"/>
<name>A0A6C0KAA4_9ZZZZ</name>
<evidence type="ECO:0000313" key="1">
    <source>
        <dbReference type="EMBL" id="QHU13094.1"/>
    </source>
</evidence>
<reference evidence="1" key="1">
    <citation type="journal article" date="2020" name="Nature">
        <title>Giant virus diversity and host interactions through global metagenomics.</title>
        <authorList>
            <person name="Schulz F."/>
            <person name="Roux S."/>
            <person name="Paez-Espino D."/>
            <person name="Jungbluth S."/>
            <person name="Walsh D.A."/>
            <person name="Denef V.J."/>
            <person name="McMahon K.D."/>
            <person name="Konstantinidis K.T."/>
            <person name="Eloe-Fadrosh E.A."/>
            <person name="Kyrpides N.C."/>
            <person name="Woyke T."/>
        </authorList>
    </citation>
    <scope>NUCLEOTIDE SEQUENCE</scope>
    <source>
        <strain evidence="1">GVMAG-S-1101176-114</strain>
    </source>
</reference>
<protein>
    <submittedName>
        <fullName evidence="1">Uncharacterized protein</fullName>
    </submittedName>
</protein>
<organism evidence="1">
    <name type="scientific">viral metagenome</name>
    <dbReference type="NCBI Taxonomy" id="1070528"/>
    <lineage>
        <taxon>unclassified sequences</taxon>
        <taxon>metagenomes</taxon>
        <taxon>organismal metagenomes</taxon>
    </lineage>
</organism>
<sequence length="142" mass="16947">MFRSFRGTVYAKTPRGLMVYDADEFRPVEKIVWNPVRRRVEPLYGAFCHELFDSNYGYGDDPTLKTYCASLELDDAPEILVPEDFWRWTGQPMEWILDRPVVLHPCVRAVERAEYLRIMNVRARTLKRIPRQIRGTIKQRRR</sequence>
<accession>A0A6C0KAA4</accession>
<proteinExistence type="predicted"/>